<feature type="region of interest" description="Disordered" evidence="1">
    <location>
        <begin position="140"/>
        <end position="193"/>
    </location>
</feature>
<feature type="region of interest" description="Disordered" evidence="1">
    <location>
        <begin position="1"/>
        <end position="119"/>
    </location>
</feature>
<protein>
    <submittedName>
        <fullName evidence="2">Uncharacterized protein</fullName>
    </submittedName>
</protein>
<organism evidence="2 3">
    <name type="scientific">Nonomuraea solani</name>
    <dbReference type="NCBI Taxonomy" id="1144553"/>
    <lineage>
        <taxon>Bacteria</taxon>
        <taxon>Bacillati</taxon>
        <taxon>Actinomycetota</taxon>
        <taxon>Actinomycetes</taxon>
        <taxon>Streptosporangiales</taxon>
        <taxon>Streptosporangiaceae</taxon>
        <taxon>Nonomuraea</taxon>
    </lineage>
</organism>
<evidence type="ECO:0000313" key="2">
    <source>
        <dbReference type="EMBL" id="SEH01540.1"/>
    </source>
</evidence>
<proteinExistence type="predicted"/>
<evidence type="ECO:0000313" key="3">
    <source>
        <dbReference type="Proteomes" id="UP000236732"/>
    </source>
</evidence>
<dbReference type="AlphaFoldDB" id="A0A1H6EUI5"/>
<accession>A0A1H6EUI5</accession>
<dbReference type="EMBL" id="FNVT01000020">
    <property type="protein sequence ID" value="SEH01540.1"/>
    <property type="molecule type" value="Genomic_DNA"/>
</dbReference>
<feature type="region of interest" description="Disordered" evidence="1">
    <location>
        <begin position="205"/>
        <end position="230"/>
    </location>
</feature>
<keyword evidence="3" id="KW-1185">Reference proteome</keyword>
<evidence type="ECO:0000256" key="1">
    <source>
        <dbReference type="SAM" id="MobiDB-lite"/>
    </source>
</evidence>
<feature type="compositionally biased region" description="Low complexity" evidence="1">
    <location>
        <begin position="69"/>
        <end position="92"/>
    </location>
</feature>
<sequence length="339" mass="35072">MASAPVLGAGSGLACSMGSARDSSPTAAVPDTPGTDVPGAGSALAPDVGSARDSSPAAVVPEVSEADMSEAGVSEASAAEFPEAPVAGVPEAPEVDGPETSVPEAAGAESGPAVGVRPKLSCATPGLLATSHACLRKRYRPRTALMPARHPKIEKKRGRVIPRPTGSPGAMAVHGAREREEGPETLRTGPVSSAASAEFRCLLGSRTRPGSNPPPGWGAPTRRTDGPAPGCVDEVTLRHGRRIRRCQRRPTGQVPCWTAQQTTDSTSDVNRVPISRNIKFPQVGQVGRVVAKQVEAHWSGSPGPAEPVTAAARERPPAVAWRVSEQHTGRWALVATERR</sequence>
<dbReference type="Proteomes" id="UP000236732">
    <property type="component" value="Unassembled WGS sequence"/>
</dbReference>
<name>A0A1H6EUI5_9ACTN</name>
<feature type="compositionally biased region" description="Basic residues" evidence="1">
    <location>
        <begin position="149"/>
        <end position="160"/>
    </location>
</feature>
<reference evidence="2 3" key="1">
    <citation type="submission" date="2016-10" db="EMBL/GenBank/DDBJ databases">
        <authorList>
            <person name="de Groot N.N."/>
        </authorList>
    </citation>
    <scope>NUCLEOTIDE SEQUENCE [LARGE SCALE GENOMIC DNA]</scope>
    <source>
        <strain evidence="2 3">CGMCC 4.7037</strain>
    </source>
</reference>
<feature type="compositionally biased region" description="Basic and acidic residues" evidence="1">
    <location>
        <begin position="175"/>
        <end position="184"/>
    </location>
</feature>
<gene>
    <name evidence="2" type="ORF">SAMN05444920_120244</name>
</gene>